<dbReference type="InterPro" id="IPR036249">
    <property type="entry name" value="Thioredoxin-like_sf"/>
</dbReference>
<comment type="caution">
    <text evidence="3">The sequence shown here is derived from an EMBL/GenBank/DDBJ whole genome shotgun (WGS) entry which is preliminary data.</text>
</comment>
<dbReference type="GO" id="GO:0016491">
    <property type="term" value="F:oxidoreductase activity"/>
    <property type="evidence" value="ECO:0007669"/>
    <property type="project" value="InterPro"/>
</dbReference>
<dbReference type="OrthoDB" id="743079at2"/>
<evidence type="ECO:0000259" key="2">
    <source>
        <dbReference type="PROSITE" id="PS51352"/>
    </source>
</evidence>
<feature type="domain" description="Thioredoxin" evidence="2">
    <location>
        <begin position="366"/>
        <end position="521"/>
    </location>
</feature>
<dbReference type="SUPFAM" id="SSF52833">
    <property type="entry name" value="Thioredoxin-like"/>
    <property type="match status" value="1"/>
</dbReference>
<reference evidence="3 4" key="1">
    <citation type="submission" date="2019-04" db="EMBL/GenBank/DDBJ databases">
        <title>Lacinutrix sp. nov., isolated from marine water.</title>
        <authorList>
            <person name="Kim W."/>
        </authorList>
    </citation>
    <scope>NUCLEOTIDE SEQUENCE [LARGE SCALE GENOMIC DNA]</scope>
    <source>
        <strain evidence="3 4">CAU 1491</strain>
    </source>
</reference>
<gene>
    <name evidence="3" type="ORF">E5167_00135</name>
</gene>
<dbReference type="AlphaFoldDB" id="A0A4U0F0G1"/>
<dbReference type="PROSITE" id="PS51352">
    <property type="entry name" value="THIOREDOXIN_2"/>
    <property type="match status" value="1"/>
</dbReference>
<dbReference type="PROSITE" id="PS51257">
    <property type="entry name" value="PROKAR_LIPOPROTEIN"/>
    <property type="match status" value="1"/>
</dbReference>
<dbReference type="Proteomes" id="UP000307657">
    <property type="component" value="Unassembled WGS sequence"/>
</dbReference>
<evidence type="ECO:0000313" key="4">
    <source>
        <dbReference type="Proteomes" id="UP000307657"/>
    </source>
</evidence>
<keyword evidence="1" id="KW-0732">Signal</keyword>
<proteinExistence type="predicted"/>
<dbReference type="EMBL" id="SUPL01000001">
    <property type="protein sequence ID" value="TJY37698.1"/>
    <property type="molecule type" value="Genomic_DNA"/>
</dbReference>
<feature type="chain" id="PRO_5021005785" description="Thioredoxin domain-containing protein" evidence="1">
    <location>
        <begin position="23"/>
        <end position="526"/>
    </location>
</feature>
<evidence type="ECO:0000256" key="1">
    <source>
        <dbReference type="SAM" id="SignalP"/>
    </source>
</evidence>
<accession>A0A4U0F0G1</accession>
<dbReference type="Pfam" id="PF08534">
    <property type="entry name" value="Redoxin"/>
    <property type="match status" value="1"/>
</dbReference>
<keyword evidence="4" id="KW-1185">Reference proteome</keyword>
<dbReference type="RefSeq" id="WP_136839792.1">
    <property type="nucleotide sequence ID" value="NZ_SUPL01000001.1"/>
</dbReference>
<sequence>MKHLALKIFLLISYLLFTSCNSKESKSIELTEIEKINSSNTIYIIGTTDDEKAFKYLNVLDRKNFNGENHKGLINKSNKDSIIITLNGIETPQLMEIMMFGNTLFNTSALFTPGDTLKVSFKNGKLFFEGKNAPHYNFYSALDSTQTQWSKIKYTNIVDYKTNCEKLYSKRTLFFKNYINQFPNVSKEFINQVEAELKFEYLYNLIAPRSISSGITDSYVNDINGLVSTIENNPSSIEKNIINLDDYFDNVKISDFNKPEFLSNNYFKRSLVAYIRHYFANHEYLDYTKENFEKEITYIKENLDPEIAKFAVGKLISDYFKKGFGQDLTNTSHLKDFIKNYKNDSLNPTYKKAITDIENDLELFNVEIPRELKTDTLQTLQRNSIAIENALKKNKEKIKIIDFWASWCNPCIKDIINSKDIKENLDKSYDIEWIYISIDSDIDKWINKSFELKSYLTNKKQYRVFNSTKSKLLEYLKVNKNGMISVPKYVILDKDNKVLLNNAPRPSDSLNFKKVIEKIKKEPRIN</sequence>
<dbReference type="InterPro" id="IPR013766">
    <property type="entry name" value="Thioredoxin_domain"/>
</dbReference>
<dbReference type="Gene3D" id="3.40.30.10">
    <property type="entry name" value="Glutaredoxin"/>
    <property type="match status" value="1"/>
</dbReference>
<protein>
    <recommendedName>
        <fullName evidence="2">Thioredoxin domain-containing protein</fullName>
    </recommendedName>
</protein>
<feature type="signal peptide" evidence="1">
    <location>
        <begin position="1"/>
        <end position="22"/>
    </location>
</feature>
<evidence type="ECO:0000313" key="3">
    <source>
        <dbReference type="EMBL" id="TJY37698.1"/>
    </source>
</evidence>
<dbReference type="InterPro" id="IPR013740">
    <property type="entry name" value="Redoxin"/>
</dbReference>
<name>A0A4U0F0G1_9FLAO</name>
<organism evidence="3 4">
    <name type="scientific">Pontimicrobium aquaticum</name>
    <dbReference type="NCBI Taxonomy" id="2565367"/>
    <lineage>
        <taxon>Bacteria</taxon>
        <taxon>Pseudomonadati</taxon>
        <taxon>Bacteroidota</taxon>
        <taxon>Flavobacteriia</taxon>
        <taxon>Flavobacteriales</taxon>
        <taxon>Flavobacteriaceae</taxon>
        <taxon>Pontimicrobium</taxon>
    </lineage>
</organism>